<comment type="caution">
    <text evidence="13">The sequence shown here is derived from an EMBL/GenBank/DDBJ whole genome shotgun (WGS) entry which is preliminary data.</text>
</comment>
<dbReference type="SMART" id="SM00060">
    <property type="entry name" value="FN3"/>
    <property type="match status" value="4"/>
</dbReference>
<dbReference type="InterPro" id="IPR016187">
    <property type="entry name" value="CTDL_fold"/>
</dbReference>
<feature type="domain" description="Ig-like" evidence="11">
    <location>
        <begin position="967"/>
        <end position="1115"/>
    </location>
</feature>
<feature type="domain" description="Fibronectin type-III" evidence="12">
    <location>
        <begin position="1345"/>
        <end position="1447"/>
    </location>
</feature>
<dbReference type="CDD" id="cd00037">
    <property type="entry name" value="CLECT"/>
    <property type="match status" value="1"/>
</dbReference>
<dbReference type="SUPFAM" id="SSF49265">
    <property type="entry name" value="Fibronectin type III"/>
    <property type="match status" value="2"/>
</dbReference>
<dbReference type="FunFam" id="2.60.40.10:FF:000004">
    <property type="entry name" value="DCC isoform 1"/>
    <property type="match status" value="1"/>
</dbReference>
<dbReference type="InterPro" id="IPR013783">
    <property type="entry name" value="Ig-like_fold"/>
</dbReference>
<dbReference type="Gene3D" id="2.60.40.10">
    <property type="entry name" value="Immunoglobulins"/>
    <property type="match status" value="10"/>
</dbReference>
<dbReference type="PANTHER" id="PTHR44170:SF6">
    <property type="entry name" value="CONTACTIN"/>
    <property type="match status" value="1"/>
</dbReference>
<organism evidence="13 14">
    <name type="scientific">Tigriopus californicus</name>
    <name type="common">Marine copepod</name>
    <dbReference type="NCBI Taxonomy" id="6832"/>
    <lineage>
        <taxon>Eukaryota</taxon>
        <taxon>Metazoa</taxon>
        <taxon>Ecdysozoa</taxon>
        <taxon>Arthropoda</taxon>
        <taxon>Crustacea</taxon>
        <taxon>Multicrustacea</taxon>
        <taxon>Hexanauplia</taxon>
        <taxon>Copepoda</taxon>
        <taxon>Harpacticoida</taxon>
        <taxon>Harpacticidae</taxon>
        <taxon>Tigriopus</taxon>
    </lineage>
</organism>
<dbReference type="PROSITE" id="PS50041">
    <property type="entry name" value="C_TYPE_LECTIN_2"/>
    <property type="match status" value="1"/>
</dbReference>
<feature type="chain" id="PRO_5021948980" description="Contactin" evidence="9">
    <location>
        <begin position="25"/>
        <end position="1593"/>
    </location>
</feature>
<keyword evidence="4" id="KW-1015">Disulfide bond</keyword>
<comment type="subcellular location">
    <subcellularLocation>
        <location evidence="1">Membrane</location>
    </subcellularLocation>
</comment>
<feature type="compositionally biased region" description="Basic and acidic residues" evidence="7">
    <location>
        <begin position="192"/>
        <end position="201"/>
    </location>
</feature>
<dbReference type="SMART" id="SM00408">
    <property type="entry name" value="IGc2"/>
    <property type="match status" value="5"/>
</dbReference>
<dbReference type="InterPro" id="IPR003599">
    <property type="entry name" value="Ig_sub"/>
</dbReference>
<accession>A0A553PDB2</accession>
<dbReference type="PROSITE" id="PS50835">
    <property type="entry name" value="IG_LIKE"/>
    <property type="match status" value="6"/>
</dbReference>
<dbReference type="InterPro" id="IPR003961">
    <property type="entry name" value="FN3_dom"/>
</dbReference>
<dbReference type="InterPro" id="IPR001304">
    <property type="entry name" value="C-type_lectin-like"/>
</dbReference>
<evidence type="ECO:0000313" key="14">
    <source>
        <dbReference type="Proteomes" id="UP000318571"/>
    </source>
</evidence>
<dbReference type="SMART" id="SM00034">
    <property type="entry name" value="CLECT"/>
    <property type="match status" value="1"/>
</dbReference>
<feature type="compositionally biased region" description="Polar residues" evidence="7">
    <location>
        <begin position="126"/>
        <end position="136"/>
    </location>
</feature>
<evidence type="ECO:0000256" key="3">
    <source>
        <dbReference type="ARBA" id="ARBA00023136"/>
    </source>
</evidence>
<feature type="domain" description="Fibronectin type-III" evidence="12">
    <location>
        <begin position="1449"/>
        <end position="1547"/>
    </location>
</feature>
<dbReference type="GO" id="GO:0098609">
    <property type="term" value="P:cell-cell adhesion"/>
    <property type="evidence" value="ECO:0007669"/>
    <property type="project" value="TreeGrafter"/>
</dbReference>
<dbReference type="STRING" id="6832.A0A553PDB2"/>
<dbReference type="PANTHER" id="PTHR44170">
    <property type="entry name" value="PROTEIN SIDEKICK"/>
    <property type="match status" value="1"/>
</dbReference>
<keyword evidence="5" id="KW-0325">Glycoprotein</keyword>
<feature type="domain" description="Fibronectin type-III" evidence="12">
    <location>
        <begin position="1234"/>
        <end position="1340"/>
    </location>
</feature>
<evidence type="ECO:0000259" key="10">
    <source>
        <dbReference type="PROSITE" id="PS50041"/>
    </source>
</evidence>
<evidence type="ECO:0000259" key="11">
    <source>
        <dbReference type="PROSITE" id="PS50835"/>
    </source>
</evidence>
<evidence type="ECO:0000256" key="5">
    <source>
        <dbReference type="ARBA" id="ARBA00023180"/>
    </source>
</evidence>
<feature type="region of interest" description="Disordered" evidence="7">
    <location>
        <begin position="37"/>
        <end position="152"/>
    </location>
</feature>
<dbReference type="GO" id="GO:0009653">
    <property type="term" value="P:anatomical structure morphogenesis"/>
    <property type="evidence" value="ECO:0007669"/>
    <property type="project" value="UniProtKB-ARBA"/>
</dbReference>
<evidence type="ECO:0000313" key="13">
    <source>
        <dbReference type="EMBL" id="TRY75669.1"/>
    </source>
</evidence>
<evidence type="ECO:0000259" key="12">
    <source>
        <dbReference type="PROSITE" id="PS50853"/>
    </source>
</evidence>
<dbReference type="InterPro" id="IPR013098">
    <property type="entry name" value="Ig_I-set"/>
</dbReference>
<evidence type="ECO:0000256" key="1">
    <source>
        <dbReference type="ARBA" id="ARBA00004370"/>
    </source>
</evidence>
<gene>
    <name evidence="13" type="ORF">TCAL_04975</name>
</gene>
<feature type="domain" description="C-type lectin" evidence="10">
    <location>
        <begin position="309"/>
        <end position="428"/>
    </location>
</feature>
<protein>
    <recommendedName>
        <fullName evidence="15">Contactin</fullName>
    </recommendedName>
</protein>
<dbReference type="Proteomes" id="UP000318571">
    <property type="component" value="Chromosome 2"/>
</dbReference>
<reference evidence="13 14" key="1">
    <citation type="journal article" date="2018" name="Nat. Ecol. Evol.">
        <title>Genomic signatures of mitonuclear coevolution across populations of Tigriopus californicus.</title>
        <authorList>
            <person name="Barreto F.S."/>
            <person name="Watson E.T."/>
            <person name="Lima T.G."/>
            <person name="Willett C.S."/>
            <person name="Edmands S."/>
            <person name="Li W."/>
            <person name="Burton R.S."/>
        </authorList>
    </citation>
    <scope>NUCLEOTIDE SEQUENCE [LARGE SCALE GENOMIC DNA]</scope>
    <source>
        <strain evidence="13 14">San Diego</strain>
    </source>
</reference>
<dbReference type="FunFam" id="2.60.40.10:FF:000064">
    <property type="entry name" value="Contactin 1"/>
    <property type="match status" value="1"/>
</dbReference>
<evidence type="ECO:0008006" key="15">
    <source>
        <dbReference type="Google" id="ProtNLM"/>
    </source>
</evidence>
<dbReference type="InterPro" id="IPR007110">
    <property type="entry name" value="Ig-like_dom"/>
</dbReference>
<feature type="transmembrane region" description="Helical" evidence="8">
    <location>
        <begin position="1560"/>
        <end position="1578"/>
    </location>
</feature>
<dbReference type="InterPro" id="IPR003598">
    <property type="entry name" value="Ig_sub2"/>
</dbReference>
<feature type="domain" description="Fibronectin type-III" evidence="12">
    <location>
        <begin position="1120"/>
        <end position="1229"/>
    </location>
</feature>
<dbReference type="OrthoDB" id="3666223at2759"/>
<dbReference type="InterPro" id="IPR036179">
    <property type="entry name" value="Ig-like_dom_sf"/>
</dbReference>
<feature type="compositionally biased region" description="Basic and acidic residues" evidence="7">
    <location>
        <begin position="108"/>
        <end position="121"/>
    </location>
</feature>
<dbReference type="Pfam" id="PF13927">
    <property type="entry name" value="Ig_3"/>
    <property type="match status" value="3"/>
</dbReference>
<dbReference type="FunFam" id="2.60.40.10:FF:001529">
    <property type="entry name" value="Cell adhesion molecule"/>
    <property type="match status" value="1"/>
</dbReference>
<keyword evidence="9" id="KW-0732">Signal</keyword>
<feature type="domain" description="Ig-like" evidence="11">
    <location>
        <begin position="593"/>
        <end position="675"/>
    </location>
</feature>
<dbReference type="SUPFAM" id="SSF48726">
    <property type="entry name" value="Immunoglobulin"/>
    <property type="match status" value="6"/>
</dbReference>
<evidence type="ECO:0000256" key="8">
    <source>
        <dbReference type="SAM" id="Phobius"/>
    </source>
</evidence>
<dbReference type="SUPFAM" id="SSF56436">
    <property type="entry name" value="C-type lectin-like"/>
    <property type="match status" value="1"/>
</dbReference>
<evidence type="ECO:0000256" key="7">
    <source>
        <dbReference type="SAM" id="MobiDB-lite"/>
    </source>
</evidence>
<dbReference type="PROSITE" id="PS50853">
    <property type="entry name" value="FN3"/>
    <property type="match status" value="4"/>
</dbReference>
<dbReference type="Gene3D" id="3.10.100.10">
    <property type="entry name" value="Mannose-Binding Protein A, subunit A"/>
    <property type="match status" value="1"/>
</dbReference>
<feature type="signal peptide" evidence="9">
    <location>
        <begin position="1"/>
        <end position="24"/>
    </location>
</feature>
<feature type="domain" description="Ig-like" evidence="11">
    <location>
        <begin position="476"/>
        <end position="575"/>
    </location>
</feature>
<evidence type="ECO:0000256" key="9">
    <source>
        <dbReference type="SAM" id="SignalP"/>
    </source>
</evidence>
<dbReference type="CDD" id="cd00063">
    <property type="entry name" value="FN3"/>
    <property type="match status" value="4"/>
</dbReference>
<feature type="domain" description="Ig-like" evidence="11">
    <location>
        <begin position="775"/>
        <end position="872"/>
    </location>
</feature>
<sequence length="1593" mass="181905">MRLRVTWATLALVIGIGLIPIVISQREYEDLESPEDIDYTYNYDGDPSDDAQQERDRIRNKNRDPNPFRSNVRNPNGGFRARDPNSGGFRVGEDDIFDDDRPAGGFRRRPDFRGRDGDFSKVDSGGFNSIATSTRSPFRGFQPSTIDPRFSPVRTTTLAPTYTTNLPIKTTDRFGQNRFGGGFQPFSTTTEDPFRRPDDPFRSSSDSANRFRTSTIRSNDPFNKGTDRNDPYDPYGPDLEDANDIQNNEVGNIYQPINPFGLPPLRTRPQVDEFGNPLEDIQSVDTTRFELGEGVEANEVKCPRNWIRFKESCYKFTRSPIKRWDDARMNCQAYRHQDQDHADLASVDDLDEHRFLVDHLNLIDPQHRRWYISTRQEDQNRWVNLGDGSQMLNLQQYFLRPEEWGESSFTDYKKDYLVYSFSYAESRWGFQPVFGHEEYLYICEMPIEEVTYLMTDERTHEYGLAIGDPRFYPMGPYFIRQPNQTVFNVGRRKVINDVSLLCIATGWPTPTYRWFKEGYKNDTLVSEEVDVLKDRRVTISGGQLIINNPNAISDRGKYFCTAHNQFGTIRSRSVSIAFGFIGEFILRRSKEVGSENWGKAISCDPPQYFPDVKFYWARDYFPNFVEEDRRVMVSYDGYIYFSALEKIDRGNYSCSVQSSVSDNGRNGPFFELEVSPHPNYQQLRFPQNFPKAFPEAPVAGEDVRLECIAFGYPVPHYNWTRRNADIPDGAIVTNYNRVLILPRVRVEDQGEYVCRAHNDKVSITGTVTLSIQSRPVFTISIGDMHVDERDDLTWTCEAFGIPDVLYEWVKNGEVLRTNDSDLAPEDRGRYEIRDNILIIRQVRKDRDEGMYQCRAYNELDSRYSSGQLRVLSFPPTFAKYPLEPKTFAAEGGNVTLRCQPEGAPQPKFTWRKDGNKIGSSGKYIIYDNGNLFINRVNVADTGTYTCEAANEYGKAESTGKLIVKLGPTFASGVKPNPRVIAASGETVELRCRAEADQFLDMAYSWTLNGLFIRFFEDEEQERILTLKNAPGNRVDGQSWFTAFSDHERLLQSSSWFQGNYFQYTKGTGDFNKFRRGYLDGYLKIVNVSYAEAGYYECMVDTAVGRIYATSEMIVHGPPGPPGGVSALSLTSRSGTVVWTDGAIYGRQILYYRVDGRTRSNMTWHTLADRVLAEEIQHLGARAKIHGRRQIILRNKLSPFAAYQFRVAAYNDLGLGEFSEASPSYNTLPDKPLKAPSNLRGGGGKTGDLTIMWDVLPKHEQNAPGIYYRIYYRRVGVDADRDFQQKTLKNLGNIGLYVVRIQKKYYYTTYEVKVQAFNDMCEEPECSGPISEPVTIYSAEDMPQVAPTQVGARPFNSTAINVTWIPIPDVREKVRGKLIGYRIKYWREDLQEIIESQYLLSRSIEPHALIIGLQPNSYYWVRVMAYNAAGPGPESERFLERTFKLRPQKPPTAVQVYGLNPSTIRVTWRYVAPSVEEEPLTGYKVRIWESDRDVSEANDTVIYIGNKLEATVTDLAPAKTYYLRVLAFSQGGEGKMSSPAWQFQMGDPDALNLAPVVSHSVLISVLLPVVIALLNNLWFESRTSRTHPKIGSGT</sequence>
<dbReference type="Pfam" id="PF00041">
    <property type="entry name" value="fn3"/>
    <property type="match status" value="3"/>
</dbReference>
<dbReference type="OMA" id="HKLMGAR"/>
<dbReference type="Pfam" id="PF07679">
    <property type="entry name" value="I-set"/>
    <property type="match status" value="1"/>
</dbReference>
<feature type="compositionally biased region" description="Basic and acidic residues" evidence="7">
    <location>
        <begin position="52"/>
        <end position="66"/>
    </location>
</feature>
<dbReference type="InterPro" id="IPR036116">
    <property type="entry name" value="FN3_sf"/>
</dbReference>
<keyword evidence="8" id="KW-1133">Transmembrane helix</keyword>
<keyword evidence="14" id="KW-1185">Reference proteome</keyword>
<dbReference type="FunFam" id="2.60.40.10:FF:000035">
    <property type="entry name" value="Contactin 1"/>
    <property type="match status" value="1"/>
</dbReference>
<dbReference type="GO" id="GO:0030154">
    <property type="term" value="P:cell differentiation"/>
    <property type="evidence" value="ECO:0007669"/>
    <property type="project" value="UniProtKB-ARBA"/>
</dbReference>
<name>A0A553PDB2_TIGCA</name>
<dbReference type="InterPro" id="IPR016186">
    <property type="entry name" value="C-type_lectin-like/link_sf"/>
</dbReference>
<evidence type="ECO:0000256" key="4">
    <source>
        <dbReference type="ARBA" id="ARBA00023157"/>
    </source>
</evidence>
<dbReference type="GO" id="GO:0016020">
    <property type="term" value="C:membrane"/>
    <property type="evidence" value="ECO:0007669"/>
    <property type="project" value="UniProtKB-SubCell"/>
</dbReference>
<feature type="domain" description="Ig-like" evidence="11">
    <location>
        <begin position="875"/>
        <end position="962"/>
    </location>
</feature>
<dbReference type="FunFam" id="2.60.40.10:FF:000028">
    <property type="entry name" value="Neuronal cell adhesion molecule"/>
    <property type="match status" value="1"/>
</dbReference>
<feature type="compositionally biased region" description="Polar residues" evidence="7">
    <location>
        <begin position="208"/>
        <end position="221"/>
    </location>
</feature>
<dbReference type="EMBL" id="VCGU01000005">
    <property type="protein sequence ID" value="TRY75669.1"/>
    <property type="molecule type" value="Genomic_DNA"/>
</dbReference>
<keyword evidence="2" id="KW-0677">Repeat</keyword>
<evidence type="ECO:0000256" key="6">
    <source>
        <dbReference type="ARBA" id="ARBA00023319"/>
    </source>
</evidence>
<keyword evidence="3 8" id="KW-0472">Membrane</keyword>
<keyword evidence="8" id="KW-0812">Transmembrane</keyword>
<feature type="domain" description="Ig-like" evidence="11">
    <location>
        <begin position="690"/>
        <end position="770"/>
    </location>
</feature>
<proteinExistence type="predicted"/>
<feature type="region of interest" description="Disordered" evidence="7">
    <location>
        <begin position="167"/>
        <end position="236"/>
    </location>
</feature>
<keyword evidence="6" id="KW-0393">Immunoglobulin domain</keyword>
<evidence type="ECO:0000256" key="2">
    <source>
        <dbReference type="ARBA" id="ARBA00022737"/>
    </source>
</evidence>
<dbReference type="SMART" id="SM00409">
    <property type="entry name" value="IG"/>
    <property type="match status" value="5"/>
</dbReference>